<dbReference type="Gene3D" id="3.90.1580.10">
    <property type="entry name" value="paralog of FGE (formylglycine-generating enzyme)"/>
    <property type="match status" value="1"/>
</dbReference>
<dbReference type="SUPFAM" id="SSF56436">
    <property type="entry name" value="C-type lectin-like"/>
    <property type="match status" value="1"/>
</dbReference>
<dbReference type="PANTHER" id="PTHR23150">
    <property type="entry name" value="SULFATASE MODIFYING FACTOR 1, 2"/>
    <property type="match status" value="1"/>
</dbReference>
<dbReference type="Pfam" id="PF03781">
    <property type="entry name" value="FGE-sulfatase"/>
    <property type="match status" value="1"/>
</dbReference>
<proteinExistence type="predicted"/>
<comment type="caution">
    <text evidence="2">The sequence shown here is derived from an EMBL/GenBank/DDBJ whole genome shotgun (WGS) entry which is preliminary data.</text>
</comment>
<dbReference type="InterPro" id="IPR042095">
    <property type="entry name" value="SUMF_sf"/>
</dbReference>
<gene>
    <name evidence="2" type="ORF">S03H2_50757</name>
</gene>
<dbReference type="EMBL" id="BARU01032164">
    <property type="protein sequence ID" value="GAH67915.1"/>
    <property type="molecule type" value="Genomic_DNA"/>
</dbReference>
<dbReference type="InterPro" id="IPR051043">
    <property type="entry name" value="Sulfatase_Mod_Factor_Kinase"/>
</dbReference>
<evidence type="ECO:0000259" key="1">
    <source>
        <dbReference type="Pfam" id="PF03781"/>
    </source>
</evidence>
<organism evidence="2">
    <name type="scientific">marine sediment metagenome</name>
    <dbReference type="NCBI Taxonomy" id="412755"/>
    <lineage>
        <taxon>unclassified sequences</taxon>
        <taxon>metagenomes</taxon>
        <taxon>ecological metagenomes</taxon>
    </lineage>
</organism>
<dbReference type="AlphaFoldDB" id="X1IF62"/>
<sequence length="201" mass="21875">MGAFEKAIDLGNGVTMKLVRIPAGEFVMGSGDGDVDERPPSCVSVRRNFWMGAFEVTNEQYHRFDPDHNSGYFTKRYQGPDGPGLSLGGPKQPVVRVSWQQAFAFCRWLSQKTGMCFTLPTEAQWEYACRAGSQTPLCYGELEADFSAYANVADKALSVRPGPTGGLESNITAHFGKGIFLSAVYGGNILCEERCHDGAVA</sequence>
<protein>
    <recommendedName>
        <fullName evidence="1">Sulfatase-modifying factor enzyme-like domain-containing protein</fullName>
    </recommendedName>
</protein>
<accession>X1IF62</accession>
<dbReference type="InterPro" id="IPR016187">
    <property type="entry name" value="CTDL_fold"/>
</dbReference>
<evidence type="ECO:0000313" key="2">
    <source>
        <dbReference type="EMBL" id="GAH67915.1"/>
    </source>
</evidence>
<reference evidence="2" key="1">
    <citation type="journal article" date="2014" name="Front. Microbiol.">
        <title>High frequency of phylogenetically diverse reductive dehalogenase-homologous genes in deep subseafloor sedimentary metagenomes.</title>
        <authorList>
            <person name="Kawai M."/>
            <person name="Futagami T."/>
            <person name="Toyoda A."/>
            <person name="Takaki Y."/>
            <person name="Nishi S."/>
            <person name="Hori S."/>
            <person name="Arai W."/>
            <person name="Tsubouchi T."/>
            <person name="Morono Y."/>
            <person name="Uchiyama I."/>
            <person name="Ito T."/>
            <person name="Fujiyama A."/>
            <person name="Inagaki F."/>
            <person name="Takami H."/>
        </authorList>
    </citation>
    <scope>NUCLEOTIDE SEQUENCE</scope>
    <source>
        <strain evidence="2">Expedition CK06-06</strain>
    </source>
</reference>
<dbReference type="InterPro" id="IPR005532">
    <property type="entry name" value="SUMF_dom"/>
</dbReference>
<feature type="non-terminal residue" evidence="2">
    <location>
        <position position="201"/>
    </location>
</feature>
<dbReference type="GO" id="GO:0120147">
    <property type="term" value="F:formylglycine-generating oxidase activity"/>
    <property type="evidence" value="ECO:0007669"/>
    <property type="project" value="TreeGrafter"/>
</dbReference>
<feature type="domain" description="Sulfatase-modifying factor enzyme-like" evidence="1">
    <location>
        <begin position="17"/>
        <end position="137"/>
    </location>
</feature>
<name>X1IF62_9ZZZZ</name>
<dbReference type="PANTHER" id="PTHR23150:SF19">
    <property type="entry name" value="FORMYLGLYCINE-GENERATING ENZYME"/>
    <property type="match status" value="1"/>
</dbReference>